<feature type="region of interest" description="Disordered" evidence="5">
    <location>
        <begin position="167"/>
        <end position="221"/>
    </location>
</feature>
<evidence type="ECO:0000256" key="4">
    <source>
        <dbReference type="PROSITE-ProRule" id="PRU00322"/>
    </source>
</evidence>
<keyword evidence="3" id="KW-0862">Zinc</keyword>
<feature type="compositionally biased region" description="Low complexity" evidence="5">
    <location>
        <begin position="292"/>
        <end position="322"/>
    </location>
</feature>
<feature type="compositionally biased region" description="Basic residues" evidence="5">
    <location>
        <begin position="15"/>
        <end position="30"/>
    </location>
</feature>
<feature type="domain" description="RING-type" evidence="6">
    <location>
        <begin position="364"/>
        <end position="405"/>
    </location>
</feature>
<evidence type="ECO:0000259" key="6">
    <source>
        <dbReference type="PROSITE" id="PS50089"/>
    </source>
</evidence>
<feature type="compositionally biased region" description="Basic and acidic residues" evidence="5">
    <location>
        <begin position="344"/>
        <end position="354"/>
    </location>
</feature>
<dbReference type="GO" id="GO:0010468">
    <property type="term" value="P:regulation of gene expression"/>
    <property type="evidence" value="ECO:0007669"/>
    <property type="project" value="TreeGrafter"/>
</dbReference>
<dbReference type="GO" id="GO:0061630">
    <property type="term" value="F:ubiquitin protein ligase activity"/>
    <property type="evidence" value="ECO:0007669"/>
    <property type="project" value="TreeGrafter"/>
</dbReference>
<dbReference type="SUPFAM" id="SSF57850">
    <property type="entry name" value="RING/U-box"/>
    <property type="match status" value="1"/>
</dbReference>
<feature type="region of interest" description="Disordered" evidence="5">
    <location>
        <begin position="280"/>
        <end position="355"/>
    </location>
</feature>
<reference evidence="8" key="2">
    <citation type="journal article" date="2023" name="Science">
        <title>Genomic signatures of disease resistance in endangered staghorn corals.</title>
        <authorList>
            <person name="Vollmer S.V."/>
            <person name="Selwyn J.D."/>
            <person name="Despard B.A."/>
            <person name="Roesel C.L."/>
        </authorList>
    </citation>
    <scope>NUCLEOTIDE SEQUENCE</scope>
    <source>
        <strain evidence="8">K2</strain>
    </source>
</reference>
<dbReference type="PROSITE" id="PS50089">
    <property type="entry name" value="ZF_RING_2"/>
    <property type="match status" value="1"/>
</dbReference>
<organism evidence="8 9">
    <name type="scientific">Acropora cervicornis</name>
    <name type="common">Staghorn coral</name>
    <dbReference type="NCBI Taxonomy" id="6130"/>
    <lineage>
        <taxon>Eukaryota</taxon>
        <taxon>Metazoa</taxon>
        <taxon>Cnidaria</taxon>
        <taxon>Anthozoa</taxon>
        <taxon>Hexacorallia</taxon>
        <taxon>Scleractinia</taxon>
        <taxon>Astrocoeniina</taxon>
        <taxon>Acroporidae</taxon>
        <taxon>Acropora</taxon>
    </lineage>
</organism>
<evidence type="ECO:0000256" key="2">
    <source>
        <dbReference type="ARBA" id="ARBA00022771"/>
    </source>
</evidence>
<feature type="compositionally biased region" description="Acidic residues" evidence="5">
    <location>
        <begin position="174"/>
        <end position="188"/>
    </location>
</feature>
<dbReference type="AlphaFoldDB" id="A0AAD9QCP9"/>
<evidence type="ECO:0000259" key="7">
    <source>
        <dbReference type="PROSITE" id="PS50199"/>
    </source>
</evidence>
<dbReference type="InterPro" id="IPR001876">
    <property type="entry name" value="Znf_RanBP2"/>
</dbReference>
<dbReference type="InterPro" id="IPR036443">
    <property type="entry name" value="Znf_RanBP2_sf"/>
</dbReference>
<dbReference type="EMBL" id="JARQWQ010000044">
    <property type="protein sequence ID" value="KAK2558460.1"/>
    <property type="molecule type" value="Genomic_DNA"/>
</dbReference>
<keyword evidence="1" id="KW-0479">Metal-binding</keyword>
<comment type="caution">
    <text evidence="8">The sequence shown here is derived from an EMBL/GenBank/DDBJ whole genome shotgun (WGS) entry which is preliminary data.</text>
</comment>
<dbReference type="PROSITE" id="PS50199">
    <property type="entry name" value="ZF_RANBP2_2"/>
    <property type="match status" value="1"/>
</dbReference>
<dbReference type="GO" id="GO:0043066">
    <property type="term" value="P:negative regulation of apoptotic process"/>
    <property type="evidence" value="ECO:0007669"/>
    <property type="project" value="TreeGrafter"/>
</dbReference>
<dbReference type="CDD" id="cd16646">
    <property type="entry name" value="mRING-HC-C2H2C4_MDM2-like"/>
    <property type="match status" value="1"/>
</dbReference>
<dbReference type="InterPro" id="IPR013083">
    <property type="entry name" value="Znf_RING/FYVE/PHD"/>
</dbReference>
<dbReference type="SUPFAM" id="SSF90209">
    <property type="entry name" value="Ran binding protein zinc finger-like"/>
    <property type="match status" value="1"/>
</dbReference>
<evidence type="ECO:0000313" key="9">
    <source>
        <dbReference type="Proteomes" id="UP001249851"/>
    </source>
</evidence>
<evidence type="ECO:0000256" key="1">
    <source>
        <dbReference type="ARBA" id="ARBA00022723"/>
    </source>
</evidence>
<evidence type="ECO:0000256" key="5">
    <source>
        <dbReference type="SAM" id="MobiDB-lite"/>
    </source>
</evidence>
<dbReference type="Gene3D" id="2.30.30.380">
    <property type="entry name" value="Zn-finger domain of Sec23/24"/>
    <property type="match status" value="1"/>
</dbReference>
<keyword evidence="9" id="KW-1185">Reference proteome</keyword>
<evidence type="ECO:0000256" key="3">
    <source>
        <dbReference type="ARBA" id="ARBA00022833"/>
    </source>
</evidence>
<feature type="region of interest" description="Disordered" evidence="5">
    <location>
        <begin position="1"/>
        <end position="56"/>
    </location>
</feature>
<proteinExistence type="predicted"/>
<dbReference type="PROSITE" id="PS01358">
    <property type="entry name" value="ZF_RANBP2_1"/>
    <property type="match status" value="1"/>
</dbReference>
<sequence>MEVRKEKNGFDPILKVKRTSKKKRQYHRINGKFSQGVLTTAPRRSKKGHMCRGDGKGKVNEGDGSCFGWEEGLYIQLNRNFCTSPKKPFRKRKREALTGLNNGTSHTPSPLCWGIGFFSSGKVSESESELSEPHSAVFLVKGYESAVTAVVTDSEDDMFFFDETVEFEPPGSESEAEENEDDDDESEGEAVLLSSEDEDPGAEGGDEYEEGQELDSDIDEDDLWPCPQCDLKNHPMSRQCARCWMERHEWLPHLKRLSSDPGPMVTTATRTMPVLPSLQKSVSLPVSPRIESTPLSSPSSLQPVRPSSDTSASCILSASSSATNDKQENKLSARDELSLSDSKQVVDKKSDTKGPEATFSRDLCVICLTQPRNASLVHGRTGHQVCCIECAERLKENKKRCPVCRKKIRLVVKNFL</sequence>
<feature type="domain" description="RanBP2-type" evidence="7">
    <location>
        <begin position="220"/>
        <end position="249"/>
    </location>
</feature>
<keyword evidence="2 4" id="KW-0863">Zinc-finger</keyword>
<gene>
    <name evidence="8" type="ORF">P5673_019173</name>
</gene>
<feature type="compositionally biased region" description="Acidic residues" evidence="5">
    <location>
        <begin position="195"/>
        <end position="221"/>
    </location>
</feature>
<dbReference type="Gene3D" id="3.30.40.10">
    <property type="entry name" value="Zinc/RING finger domain, C3HC4 (zinc finger)"/>
    <property type="match status" value="1"/>
</dbReference>
<dbReference type="GO" id="GO:0016567">
    <property type="term" value="P:protein ubiquitination"/>
    <property type="evidence" value="ECO:0007669"/>
    <property type="project" value="TreeGrafter"/>
</dbReference>
<dbReference type="Pfam" id="PF13920">
    <property type="entry name" value="zf-C3HC4_3"/>
    <property type="match status" value="1"/>
</dbReference>
<feature type="compositionally biased region" description="Basic and acidic residues" evidence="5">
    <location>
        <begin position="325"/>
        <end position="337"/>
    </location>
</feature>
<dbReference type="PANTHER" id="PTHR46858">
    <property type="entry name" value="OS05G0521000 PROTEIN"/>
    <property type="match status" value="1"/>
</dbReference>
<protein>
    <submittedName>
        <fullName evidence="8">Protein Mdm4</fullName>
    </submittedName>
</protein>
<dbReference type="Proteomes" id="UP001249851">
    <property type="component" value="Unassembled WGS sequence"/>
</dbReference>
<evidence type="ECO:0000313" key="8">
    <source>
        <dbReference type="EMBL" id="KAK2558460.1"/>
    </source>
</evidence>
<dbReference type="InterPro" id="IPR001841">
    <property type="entry name" value="Znf_RING"/>
</dbReference>
<reference evidence="8" key="1">
    <citation type="journal article" date="2023" name="G3 (Bethesda)">
        <title>Whole genome assembly and annotation of the endangered Caribbean coral Acropora cervicornis.</title>
        <authorList>
            <person name="Selwyn J.D."/>
            <person name="Vollmer S.V."/>
        </authorList>
    </citation>
    <scope>NUCLEOTIDE SEQUENCE</scope>
    <source>
        <strain evidence="8">K2</strain>
    </source>
</reference>
<accession>A0AAD9QCP9</accession>
<dbReference type="GO" id="GO:0008270">
    <property type="term" value="F:zinc ion binding"/>
    <property type="evidence" value="ECO:0007669"/>
    <property type="project" value="UniProtKB-KW"/>
</dbReference>
<name>A0AAD9QCP9_ACRCE</name>
<dbReference type="PANTHER" id="PTHR46858:SF5">
    <property type="entry name" value="E3 UBIQUITIN-PROTEIN LIGASE APD1-RELATED"/>
    <property type="match status" value="1"/>
</dbReference>